<gene>
    <name evidence="14" type="primary">LOC26533075</name>
</gene>
<evidence type="ECO:0000256" key="5">
    <source>
        <dbReference type="ARBA" id="ARBA00022617"/>
    </source>
</evidence>
<keyword evidence="11" id="KW-0503">Monooxygenase</keyword>
<dbReference type="Proteomes" id="UP000001819">
    <property type="component" value="Chromosome 2"/>
</dbReference>
<keyword evidence="9" id="KW-0560">Oxidoreductase</keyword>
<evidence type="ECO:0000256" key="4">
    <source>
        <dbReference type="ARBA" id="ARBA00010617"/>
    </source>
</evidence>
<evidence type="ECO:0000256" key="3">
    <source>
        <dbReference type="ARBA" id="ARBA00004406"/>
    </source>
</evidence>
<evidence type="ECO:0000313" key="13">
    <source>
        <dbReference type="Proteomes" id="UP000001819"/>
    </source>
</evidence>
<dbReference type="AlphaFoldDB" id="A0A6I8W2U9"/>
<dbReference type="GO" id="GO:0020037">
    <property type="term" value="F:heme binding"/>
    <property type="evidence" value="ECO:0007669"/>
    <property type="project" value="InterPro"/>
</dbReference>
<dbReference type="Gene3D" id="1.10.630.10">
    <property type="entry name" value="Cytochrome P450"/>
    <property type="match status" value="1"/>
</dbReference>
<evidence type="ECO:0000256" key="7">
    <source>
        <dbReference type="ARBA" id="ARBA00022824"/>
    </source>
</evidence>
<dbReference type="Pfam" id="PF00067">
    <property type="entry name" value="p450"/>
    <property type="match status" value="1"/>
</dbReference>
<organism evidence="13 14">
    <name type="scientific">Drosophila pseudoobscura pseudoobscura</name>
    <name type="common">Fruit fly</name>
    <dbReference type="NCBI Taxonomy" id="46245"/>
    <lineage>
        <taxon>Eukaryota</taxon>
        <taxon>Metazoa</taxon>
        <taxon>Ecdysozoa</taxon>
        <taxon>Arthropoda</taxon>
        <taxon>Hexapoda</taxon>
        <taxon>Insecta</taxon>
        <taxon>Pterygota</taxon>
        <taxon>Neoptera</taxon>
        <taxon>Endopterygota</taxon>
        <taxon>Diptera</taxon>
        <taxon>Brachycera</taxon>
        <taxon>Muscomorpha</taxon>
        <taxon>Ephydroidea</taxon>
        <taxon>Drosophilidae</taxon>
        <taxon>Drosophila</taxon>
        <taxon>Sophophora</taxon>
    </lineage>
</organism>
<evidence type="ECO:0000256" key="8">
    <source>
        <dbReference type="ARBA" id="ARBA00022848"/>
    </source>
</evidence>
<dbReference type="PANTHER" id="PTHR24292">
    <property type="entry name" value="CYTOCHROME P450"/>
    <property type="match status" value="1"/>
</dbReference>
<evidence type="ECO:0000256" key="11">
    <source>
        <dbReference type="ARBA" id="ARBA00023033"/>
    </source>
</evidence>
<dbReference type="InterPro" id="IPR050476">
    <property type="entry name" value="Insect_CytP450_Detox"/>
</dbReference>
<keyword evidence="13" id="KW-1185">Reference proteome</keyword>
<dbReference type="InterPro" id="IPR036396">
    <property type="entry name" value="Cyt_P450_sf"/>
</dbReference>
<sequence length="97" mass="10793">MAAQPFGFFIAGFETSSSTISYCLYELAQHPDIQSRVREKIETVLQNVEGGGITCDALAQMSILERVLPGQATMNQLNISLPKDYKMHQINPHMHIA</sequence>
<evidence type="ECO:0000313" key="14">
    <source>
        <dbReference type="RefSeq" id="XP_033237686.1"/>
    </source>
</evidence>
<dbReference type="KEGG" id="dpo:26533075"/>
<keyword evidence="12" id="KW-0472">Membrane</keyword>
<dbReference type="GO" id="GO:0016705">
    <property type="term" value="F:oxidoreductase activity, acting on paired donors, with incorporation or reduction of molecular oxygen"/>
    <property type="evidence" value="ECO:0007669"/>
    <property type="project" value="InterPro"/>
</dbReference>
<evidence type="ECO:0000256" key="6">
    <source>
        <dbReference type="ARBA" id="ARBA00022723"/>
    </source>
</evidence>
<keyword evidence="6" id="KW-0479">Metal-binding</keyword>
<accession>A0A6I8W2U9</accession>
<comment type="subcellular location">
    <subcellularLocation>
        <location evidence="3">Endoplasmic reticulum membrane</location>
        <topology evidence="3">Peripheral membrane protein</topology>
    </subcellularLocation>
    <subcellularLocation>
        <location evidence="2">Microsome membrane</location>
        <topology evidence="2">Peripheral membrane protein</topology>
    </subcellularLocation>
</comment>
<evidence type="ECO:0000256" key="12">
    <source>
        <dbReference type="ARBA" id="ARBA00023136"/>
    </source>
</evidence>
<evidence type="ECO:0000256" key="2">
    <source>
        <dbReference type="ARBA" id="ARBA00004174"/>
    </source>
</evidence>
<reference evidence="14" key="2">
    <citation type="submission" date="2025-08" db="UniProtKB">
        <authorList>
            <consortium name="RefSeq"/>
        </authorList>
    </citation>
    <scope>IDENTIFICATION</scope>
    <source>
        <strain evidence="14">MV-25-SWS-2005</strain>
        <tissue evidence="14">Whole body</tissue>
    </source>
</reference>
<comment type="similarity">
    <text evidence="4">Belongs to the cytochrome P450 family.</text>
</comment>
<keyword evidence="7" id="KW-0256">Endoplasmic reticulum</keyword>
<keyword evidence="10" id="KW-0408">Iron</keyword>
<dbReference type="RefSeq" id="XP_033237686.1">
    <property type="nucleotide sequence ID" value="XM_033381795.1"/>
</dbReference>
<comment type="cofactor">
    <cofactor evidence="1">
        <name>heme</name>
        <dbReference type="ChEBI" id="CHEBI:30413"/>
    </cofactor>
</comment>
<evidence type="ECO:0000256" key="1">
    <source>
        <dbReference type="ARBA" id="ARBA00001971"/>
    </source>
</evidence>
<evidence type="ECO:0000256" key="10">
    <source>
        <dbReference type="ARBA" id="ARBA00023004"/>
    </source>
</evidence>
<dbReference type="InterPro" id="IPR001128">
    <property type="entry name" value="Cyt_P450"/>
</dbReference>
<keyword evidence="5" id="KW-0349">Heme</keyword>
<keyword evidence="8" id="KW-0492">Microsome</keyword>
<dbReference type="SUPFAM" id="SSF48264">
    <property type="entry name" value="Cytochrome P450"/>
    <property type="match status" value="1"/>
</dbReference>
<dbReference type="PANTHER" id="PTHR24292:SF100">
    <property type="entry name" value="CYTOCHROME P450 6A16, ISOFORM B-RELATED"/>
    <property type="match status" value="1"/>
</dbReference>
<dbReference type="InParanoid" id="A0A6I8W2U9"/>
<evidence type="ECO:0000256" key="9">
    <source>
        <dbReference type="ARBA" id="ARBA00023002"/>
    </source>
</evidence>
<proteinExistence type="inferred from homology"/>
<reference evidence="13" key="1">
    <citation type="submission" date="2024-06" db="UniProtKB">
        <authorList>
            <consortium name="RefSeq"/>
        </authorList>
    </citation>
    <scope>NUCLEOTIDE SEQUENCE [LARGE SCALE GENOMIC DNA]</scope>
    <source>
        <strain evidence="13">MV2-25</strain>
    </source>
</reference>
<name>A0A6I8W2U9_DROPS</name>
<dbReference type="GO" id="GO:0005506">
    <property type="term" value="F:iron ion binding"/>
    <property type="evidence" value="ECO:0007669"/>
    <property type="project" value="InterPro"/>
</dbReference>
<dbReference type="GO" id="GO:0004497">
    <property type="term" value="F:monooxygenase activity"/>
    <property type="evidence" value="ECO:0007669"/>
    <property type="project" value="UniProtKB-KW"/>
</dbReference>
<protein>
    <submittedName>
        <fullName evidence="14">Probable cytochrome P450 6a14</fullName>
    </submittedName>
</protein>
<dbReference type="GO" id="GO:0005789">
    <property type="term" value="C:endoplasmic reticulum membrane"/>
    <property type="evidence" value="ECO:0007669"/>
    <property type="project" value="UniProtKB-SubCell"/>
</dbReference>